<organism evidence="8 9">
    <name type="scientific">Amycolatopsis cynarae</name>
    <dbReference type="NCBI Taxonomy" id="2995223"/>
    <lineage>
        <taxon>Bacteria</taxon>
        <taxon>Bacillati</taxon>
        <taxon>Actinomycetota</taxon>
        <taxon>Actinomycetes</taxon>
        <taxon>Pseudonocardiales</taxon>
        <taxon>Pseudonocardiaceae</taxon>
        <taxon>Amycolatopsis</taxon>
    </lineage>
</organism>
<feature type="domain" description="SSD" evidence="7">
    <location>
        <begin position="561"/>
        <end position="728"/>
    </location>
</feature>
<gene>
    <name evidence="8" type="ORF">ORV05_12245</name>
</gene>
<dbReference type="InterPro" id="IPR004869">
    <property type="entry name" value="MMPL_dom"/>
</dbReference>
<accession>A0ABY7B834</accession>
<dbReference type="PANTHER" id="PTHR33406:SF13">
    <property type="entry name" value="MEMBRANE PROTEIN YDFJ"/>
    <property type="match status" value="1"/>
</dbReference>
<reference evidence="8" key="1">
    <citation type="submission" date="2022-11" db="EMBL/GenBank/DDBJ databases">
        <authorList>
            <person name="Mo P."/>
        </authorList>
    </citation>
    <scope>NUCLEOTIDE SEQUENCE</scope>
    <source>
        <strain evidence="8">HUAS 11-8</strain>
    </source>
</reference>
<feature type="transmembrane region" description="Helical" evidence="6">
    <location>
        <begin position="625"/>
        <end position="649"/>
    </location>
</feature>
<feature type="transmembrane region" description="Helical" evidence="6">
    <location>
        <begin position="670"/>
        <end position="692"/>
    </location>
</feature>
<keyword evidence="2" id="KW-1003">Cell membrane</keyword>
<sequence>MSVLLYRIGRFAFTRRWWLIGGWTAVLAALAGLLLAFPVHVSNEVRIDGTPSQQVIDELAAAMPEAAGGQGMVAFRAPEGTRLDAGPGRQALVAAVDGVYRCPHVVDPRRVLAAEVAKGPDSALLRASAAVAGASGGPAPGGPAPLPADGGAVPGVLVSADGLVALLQFQFDVQTYELPAGTVARTLDVARAPVSGLGIRVLPGASMIEIPELAGAGEITGLAVAAIVLVITLGSVLAAGLPLIIALTGVALGVGGAFALSHVLEMHSLSAVLALMLGLAVGIDYALFIVNRERRLILGEGLDAREATARAVGTAGTAVFFAGSTVVIALAGLLVVGITLFTTMALVAAATVAIAVLAAVPLLPALLGLLGERVCSARARAKPRTTGPKAAPRWPGRLVRHRHLALACALVIPAVLALPALDMKLGLPSGASYHSGTAQRQSFDAVSRAFGPGYNGPLTVVARNTVPGTAIAPETLGRVAAALRAMPGAVSVSLAGTNGGGDTAILSVIPAGGPNDEETRQLVRTLRDRARQLARQDGVSLGTTGFTALALDVSARIAAALPVYLATVFGLSLLVLLLVFRSLVVPVKATVGFLLSVGATLGVTTAVFQWGWLRGLLGLDATAPVLSLLPIVVTGVLYGLAMDYQVFLVSSIREAHVHGETAHRAITSGFATAGRVVTAAAVIMISVFAGFAFNADPMVVQVGFALAVGILVDAFLVRMTLVPAVLAIVGERAWWIPRRLDRVLPRLDLEGDRLLGRLRGERPSGAQAPVPADHP</sequence>
<protein>
    <submittedName>
        <fullName evidence="8">MMPL family transporter</fullName>
    </submittedName>
</protein>
<dbReference type="Gene3D" id="1.20.1640.10">
    <property type="entry name" value="Multidrug efflux transporter AcrB transmembrane domain"/>
    <property type="match status" value="2"/>
</dbReference>
<evidence type="ECO:0000256" key="4">
    <source>
        <dbReference type="ARBA" id="ARBA00022989"/>
    </source>
</evidence>
<keyword evidence="4 6" id="KW-1133">Transmembrane helix</keyword>
<feature type="transmembrane region" description="Helical" evidence="6">
    <location>
        <begin position="592"/>
        <end position="613"/>
    </location>
</feature>
<dbReference type="InterPro" id="IPR050545">
    <property type="entry name" value="Mycobact_MmpL"/>
</dbReference>
<evidence type="ECO:0000256" key="5">
    <source>
        <dbReference type="ARBA" id="ARBA00023136"/>
    </source>
</evidence>
<feature type="transmembrane region" description="Helical" evidence="6">
    <location>
        <begin position="403"/>
        <end position="421"/>
    </location>
</feature>
<dbReference type="RefSeq" id="WP_268758593.1">
    <property type="nucleotide sequence ID" value="NZ_CP113836.1"/>
</dbReference>
<evidence type="ECO:0000313" key="8">
    <source>
        <dbReference type="EMBL" id="WAL68501.1"/>
    </source>
</evidence>
<evidence type="ECO:0000256" key="6">
    <source>
        <dbReference type="SAM" id="Phobius"/>
    </source>
</evidence>
<dbReference type="PROSITE" id="PS50156">
    <property type="entry name" value="SSD"/>
    <property type="match status" value="1"/>
</dbReference>
<feature type="transmembrane region" description="Helical" evidence="6">
    <location>
        <begin position="704"/>
        <end position="729"/>
    </location>
</feature>
<keyword evidence="9" id="KW-1185">Reference proteome</keyword>
<evidence type="ECO:0000256" key="1">
    <source>
        <dbReference type="ARBA" id="ARBA00004651"/>
    </source>
</evidence>
<dbReference type="SUPFAM" id="SSF82866">
    <property type="entry name" value="Multidrug efflux transporter AcrB transmembrane domain"/>
    <property type="match status" value="2"/>
</dbReference>
<evidence type="ECO:0000256" key="2">
    <source>
        <dbReference type="ARBA" id="ARBA00022475"/>
    </source>
</evidence>
<dbReference type="EMBL" id="CP113836">
    <property type="protein sequence ID" value="WAL68501.1"/>
    <property type="molecule type" value="Genomic_DNA"/>
</dbReference>
<evidence type="ECO:0000256" key="3">
    <source>
        <dbReference type="ARBA" id="ARBA00022692"/>
    </source>
</evidence>
<proteinExistence type="predicted"/>
<feature type="transmembrane region" description="Helical" evidence="6">
    <location>
        <begin position="244"/>
        <end position="264"/>
    </location>
</feature>
<name>A0ABY7B834_9PSEU</name>
<feature type="transmembrane region" description="Helical" evidence="6">
    <location>
        <begin position="344"/>
        <end position="370"/>
    </location>
</feature>
<evidence type="ECO:0000259" key="7">
    <source>
        <dbReference type="PROSITE" id="PS50156"/>
    </source>
</evidence>
<feature type="transmembrane region" description="Helical" evidence="6">
    <location>
        <begin position="557"/>
        <end position="580"/>
    </location>
</feature>
<dbReference type="Pfam" id="PF03176">
    <property type="entry name" value="MMPL"/>
    <property type="match status" value="2"/>
</dbReference>
<feature type="transmembrane region" description="Helical" evidence="6">
    <location>
        <begin position="219"/>
        <end position="237"/>
    </location>
</feature>
<keyword evidence="3 6" id="KW-0812">Transmembrane</keyword>
<feature type="transmembrane region" description="Helical" evidence="6">
    <location>
        <begin position="270"/>
        <end position="290"/>
    </location>
</feature>
<comment type="subcellular location">
    <subcellularLocation>
        <location evidence="1">Cell membrane</location>
        <topology evidence="1">Multi-pass membrane protein</topology>
    </subcellularLocation>
</comment>
<feature type="transmembrane region" description="Helical" evidence="6">
    <location>
        <begin position="311"/>
        <end position="338"/>
    </location>
</feature>
<evidence type="ECO:0000313" key="9">
    <source>
        <dbReference type="Proteomes" id="UP001163203"/>
    </source>
</evidence>
<dbReference type="Proteomes" id="UP001163203">
    <property type="component" value="Chromosome"/>
</dbReference>
<feature type="transmembrane region" description="Helical" evidence="6">
    <location>
        <begin position="17"/>
        <end position="37"/>
    </location>
</feature>
<dbReference type="PANTHER" id="PTHR33406">
    <property type="entry name" value="MEMBRANE PROTEIN MJ1562-RELATED"/>
    <property type="match status" value="1"/>
</dbReference>
<dbReference type="InterPro" id="IPR000731">
    <property type="entry name" value="SSD"/>
</dbReference>
<keyword evidence="5 6" id="KW-0472">Membrane</keyword>